<comment type="caution">
    <text evidence="4">The sequence shown here is derived from an EMBL/GenBank/DDBJ whole genome shotgun (WGS) entry which is preliminary data.</text>
</comment>
<evidence type="ECO:0000256" key="1">
    <source>
        <dbReference type="ARBA" id="ARBA00022737"/>
    </source>
</evidence>
<keyword evidence="2 3" id="KW-0040">ANK repeat</keyword>
<dbReference type="SUPFAM" id="SSF48403">
    <property type="entry name" value="Ankyrin repeat"/>
    <property type="match status" value="1"/>
</dbReference>
<evidence type="ECO:0000313" key="4">
    <source>
        <dbReference type="EMBL" id="KAG7294118.1"/>
    </source>
</evidence>
<feature type="repeat" description="ANK" evidence="3">
    <location>
        <begin position="75"/>
        <end position="103"/>
    </location>
</feature>
<sequence>MTTLLCFPNEVLIAITANIDEIQDLAALVLVNRRFCSIAQTALYAAAASNRRTARQALFYSAEHGFIESVRLLLAHGVTLHVAAERGDDKLAKLLLESGAIVDPLLAVTERPAVLGILDGIFVSPVVPTCQESPLHCAIAGGHYSTAKLLLDCGASTVVSFGGIKALHVAAWHGALDICRLLVDRDASLVHERTKAELTPFHFAAAAGNVETVGRFLRDKGADIHASFDGFVLAGNVHREWTCNAFTHALRTRRYSDALMLLDMDPGFAVPRENQLHPVEACFAPRDIVPGDEEQMTPILKRLLLSSDRIPPTVSIFILHFVSEKQLSRAINVLLEAPQYSVPSAVYLDVSLSKALEHAQSITGVDAAMALVDYRVSQLGLATPDVSSVFVRGFGCNAGRINHVPDPADLQFTTPGAVEAKLEIAKRFHQRLAESPQCVDDQDLRIALVAACQPGGLKVCQWLASVGALRLLNESDFCTMLSRTARPPDLGGSDLALAEWVLEQADREGCKCWVLENCDVPRMIIRAEDCTIPRLLVSQGASLNPPDSSKTLPDDWLFPYCTRSRQQNQEYVFTKADNALVTVCANPEMTGAAEFLRLASDVAGEDLGTLVNCAFSTRESSSRILTLATFVCSTELTELNGDTSPSEPTRLAMLKILLGAGAEVRAFVECGGKDMETETWDEAGVAPPESLYRALSRNSVRASESQDDASSNLTHDSQGAVFLWDDDPMRTAIGSRMPTLVQAMLEARPPPGRNHPGALQYLRAACGGMALDSSMTFGRLCPRVLEVVLSMANLEDANVPVDVRGRTALSVLLDFFGTDDYPAPVSEAIRESVLDHECRCEPDLVAFESNHLSEMVGLLLARGAKWTTRAMGTERSALDGLRVLLRDSMRFKSMYKRHNLAEFRRHIILDIFSTASFDPPPDFNPFEMGTIKATDGTYSSIVFE</sequence>
<evidence type="ECO:0000256" key="3">
    <source>
        <dbReference type="PROSITE-ProRule" id="PRU00023"/>
    </source>
</evidence>
<feature type="repeat" description="ANK" evidence="3">
    <location>
        <begin position="196"/>
        <end position="229"/>
    </location>
</feature>
<proteinExistence type="predicted"/>
<dbReference type="Pfam" id="PF00023">
    <property type="entry name" value="Ank"/>
    <property type="match status" value="1"/>
</dbReference>
<dbReference type="PROSITE" id="PS50297">
    <property type="entry name" value="ANK_REP_REGION"/>
    <property type="match status" value="3"/>
</dbReference>
<evidence type="ECO:0000313" key="5">
    <source>
        <dbReference type="Proteomes" id="UP001197093"/>
    </source>
</evidence>
<dbReference type="InterPro" id="IPR036770">
    <property type="entry name" value="Ankyrin_rpt-contain_sf"/>
</dbReference>
<keyword evidence="5" id="KW-1185">Reference proteome</keyword>
<feature type="repeat" description="ANK" evidence="3">
    <location>
        <begin position="130"/>
        <end position="156"/>
    </location>
</feature>
<accession>A0AAD4F5X4</accession>
<dbReference type="PANTHER" id="PTHR24166:SF48">
    <property type="entry name" value="PROTEIN VAPYRIN"/>
    <property type="match status" value="1"/>
</dbReference>
<evidence type="ECO:0000256" key="2">
    <source>
        <dbReference type="ARBA" id="ARBA00023043"/>
    </source>
</evidence>
<keyword evidence="1" id="KW-0677">Repeat</keyword>
<protein>
    <recommendedName>
        <fullName evidence="6">Ankyrin repeat protein</fullName>
    </recommendedName>
</protein>
<evidence type="ECO:0008006" key="6">
    <source>
        <dbReference type="Google" id="ProtNLM"/>
    </source>
</evidence>
<dbReference type="PANTHER" id="PTHR24166">
    <property type="entry name" value="ROLLING PEBBLES, ISOFORM B"/>
    <property type="match status" value="1"/>
</dbReference>
<dbReference type="EMBL" id="JAHCVI010000001">
    <property type="protein sequence ID" value="KAG7294118.1"/>
    <property type="molecule type" value="Genomic_DNA"/>
</dbReference>
<reference evidence="4" key="1">
    <citation type="submission" date="2023-02" db="EMBL/GenBank/DDBJ databases">
        <authorList>
            <person name="Palmer J.M."/>
        </authorList>
    </citation>
    <scope>NUCLEOTIDE SEQUENCE</scope>
    <source>
        <strain evidence="4">FW57</strain>
    </source>
</reference>
<dbReference type="Gene3D" id="1.25.40.20">
    <property type="entry name" value="Ankyrin repeat-containing domain"/>
    <property type="match status" value="1"/>
</dbReference>
<dbReference type="AlphaFoldDB" id="A0AAD4F5X4"/>
<gene>
    <name evidence="4" type="ORF">NEMBOFW57_004182</name>
</gene>
<dbReference type="Pfam" id="PF12796">
    <property type="entry name" value="Ank_2"/>
    <property type="match status" value="1"/>
</dbReference>
<dbReference type="Proteomes" id="UP001197093">
    <property type="component" value="Unassembled WGS sequence"/>
</dbReference>
<dbReference type="InterPro" id="IPR002110">
    <property type="entry name" value="Ankyrin_rpt"/>
</dbReference>
<dbReference type="InterPro" id="IPR050889">
    <property type="entry name" value="Dendritic_Spine_Reg/Scaffold"/>
</dbReference>
<organism evidence="4 5">
    <name type="scientific">Staphylotrichum longicolle</name>
    <dbReference type="NCBI Taxonomy" id="669026"/>
    <lineage>
        <taxon>Eukaryota</taxon>
        <taxon>Fungi</taxon>
        <taxon>Dikarya</taxon>
        <taxon>Ascomycota</taxon>
        <taxon>Pezizomycotina</taxon>
        <taxon>Sordariomycetes</taxon>
        <taxon>Sordariomycetidae</taxon>
        <taxon>Sordariales</taxon>
        <taxon>Chaetomiaceae</taxon>
        <taxon>Staphylotrichum</taxon>
    </lineage>
</organism>
<dbReference type="PROSITE" id="PS50088">
    <property type="entry name" value="ANK_REPEAT"/>
    <property type="match status" value="3"/>
</dbReference>
<name>A0AAD4F5X4_9PEZI</name>
<dbReference type="SMART" id="SM00248">
    <property type="entry name" value="ANK"/>
    <property type="match status" value="4"/>
</dbReference>